<protein>
    <submittedName>
        <fullName evidence="1">Uncharacterized protein</fullName>
    </submittedName>
</protein>
<evidence type="ECO:0000313" key="2">
    <source>
        <dbReference type="Proteomes" id="UP000218231"/>
    </source>
</evidence>
<proteinExistence type="predicted"/>
<comment type="caution">
    <text evidence="1">The sequence shown here is derived from an EMBL/GenBank/DDBJ whole genome shotgun (WGS) entry which is preliminary data.</text>
</comment>
<dbReference type="Proteomes" id="UP000218231">
    <property type="component" value="Unassembled WGS sequence"/>
</dbReference>
<organism evidence="1 2">
    <name type="scientific">Diploscapter pachys</name>
    <dbReference type="NCBI Taxonomy" id="2018661"/>
    <lineage>
        <taxon>Eukaryota</taxon>
        <taxon>Metazoa</taxon>
        <taxon>Ecdysozoa</taxon>
        <taxon>Nematoda</taxon>
        <taxon>Chromadorea</taxon>
        <taxon>Rhabditida</taxon>
        <taxon>Rhabditina</taxon>
        <taxon>Rhabditomorpha</taxon>
        <taxon>Rhabditoidea</taxon>
        <taxon>Rhabditidae</taxon>
        <taxon>Diploscapter</taxon>
    </lineage>
</organism>
<dbReference type="Gene3D" id="3.30.700.30">
    <property type="match status" value="1"/>
</dbReference>
<dbReference type="EMBL" id="LIAE01008941">
    <property type="protein sequence ID" value="PAV71718.1"/>
    <property type="molecule type" value="Genomic_DNA"/>
</dbReference>
<feature type="non-terminal residue" evidence="1">
    <location>
        <position position="1"/>
    </location>
</feature>
<keyword evidence="2" id="KW-1185">Reference proteome</keyword>
<name>A0A2A2KCW7_9BILA</name>
<gene>
    <name evidence="1" type="ORF">WR25_12023</name>
</gene>
<accession>A0A2A2KCW7</accession>
<reference evidence="1 2" key="1">
    <citation type="journal article" date="2017" name="Curr. Biol.">
        <title>Genome architecture and evolution of a unichromosomal asexual nematode.</title>
        <authorList>
            <person name="Fradin H."/>
            <person name="Zegar C."/>
            <person name="Gutwein M."/>
            <person name="Lucas J."/>
            <person name="Kovtun M."/>
            <person name="Corcoran D."/>
            <person name="Baugh L.R."/>
            <person name="Kiontke K."/>
            <person name="Gunsalus K."/>
            <person name="Fitch D.H."/>
            <person name="Piano F."/>
        </authorList>
    </citation>
    <scope>NUCLEOTIDE SEQUENCE [LARGE SCALE GENOMIC DNA]</scope>
    <source>
        <strain evidence="1">PF1309</strain>
    </source>
</reference>
<evidence type="ECO:0000313" key="1">
    <source>
        <dbReference type="EMBL" id="PAV71718.1"/>
    </source>
</evidence>
<dbReference type="AlphaFoldDB" id="A0A2A2KCW7"/>
<sequence>PDWQWINVTMGDGTYTVKITPTERTYWITSESGTTIEFLVDYIYAYQIAGCKFGGAEFKVQQDQTATGYRLQLN</sequence>